<organism evidence="1 2">
    <name type="scientific">Streptomyces ochraceiscleroticus</name>
    <dbReference type="NCBI Taxonomy" id="47761"/>
    <lineage>
        <taxon>Bacteria</taxon>
        <taxon>Bacillati</taxon>
        <taxon>Actinomycetota</taxon>
        <taxon>Actinomycetes</taxon>
        <taxon>Kitasatosporales</taxon>
        <taxon>Streptomycetaceae</taxon>
        <taxon>Streptomyces</taxon>
    </lineage>
</organism>
<evidence type="ECO:0000313" key="1">
    <source>
        <dbReference type="EMBL" id="MFC6064405.1"/>
    </source>
</evidence>
<comment type="caution">
    <text evidence="1">The sequence shown here is derived from an EMBL/GenBank/DDBJ whole genome shotgun (WGS) entry which is preliminary data.</text>
</comment>
<protein>
    <submittedName>
        <fullName evidence="1">Uncharacterized protein</fullName>
    </submittedName>
</protein>
<keyword evidence="2" id="KW-1185">Reference proteome</keyword>
<sequence>MESKRSEAMVQDVMPTMVGAGLAERNERMILGESGAGMSVLLIWPLLDPIDRRADTAPVPVLFSLAS</sequence>
<dbReference type="EMBL" id="JBHSPX010000004">
    <property type="protein sequence ID" value="MFC6064405.1"/>
    <property type="molecule type" value="Genomic_DNA"/>
</dbReference>
<dbReference type="Proteomes" id="UP001596139">
    <property type="component" value="Unassembled WGS sequence"/>
</dbReference>
<name>A0ABW1ML10_9ACTN</name>
<gene>
    <name evidence="1" type="ORF">ACFP4F_17890</name>
</gene>
<dbReference type="RefSeq" id="WP_157848962.1">
    <property type="nucleotide sequence ID" value="NZ_JBHSPX010000004.1"/>
</dbReference>
<evidence type="ECO:0000313" key="2">
    <source>
        <dbReference type="Proteomes" id="UP001596139"/>
    </source>
</evidence>
<proteinExistence type="predicted"/>
<reference evidence="2" key="1">
    <citation type="journal article" date="2019" name="Int. J. Syst. Evol. Microbiol.">
        <title>The Global Catalogue of Microorganisms (GCM) 10K type strain sequencing project: providing services to taxonomists for standard genome sequencing and annotation.</title>
        <authorList>
            <consortium name="The Broad Institute Genomics Platform"/>
            <consortium name="The Broad Institute Genome Sequencing Center for Infectious Disease"/>
            <person name="Wu L."/>
            <person name="Ma J."/>
        </authorList>
    </citation>
    <scope>NUCLEOTIDE SEQUENCE [LARGE SCALE GENOMIC DNA]</scope>
    <source>
        <strain evidence="2">CGMCC 1.15180</strain>
    </source>
</reference>
<accession>A0ABW1ML10</accession>